<dbReference type="EMBL" id="GBRH01224665">
    <property type="protein sequence ID" value="JAD73230.1"/>
    <property type="molecule type" value="Transcribed_RNA"/>
</dbReference>
<protein>
    <submittedName>
        <fullName evidence="2">Uncharacterized protein</fullName>
    </submittedName>
</protein>
<proteinExistence type="predicted"/>
<accession>A0A0A9CIL8</accession>
<evidence type="ECO:0000313" key="2">
    <source>
        <dbReference type="EMBL" id="JAD73230.1"/>
    </source>
</evidence>
<feature type="region of interest" description="Disordered" evidence="1">
    <location>
        <begin position="18"/>
        <end position="43"/>
    </location>
</feature>
<reference evidence="2" key="2">
    <citation type="journal article" date="2015" name="Data Brief">
        <title>Shoot transcriptome of the giant reed, Arundo donax.</title>
        <authorList>
            <person name="Barrero R.A."/>
            <person name="Guerrero F.D."/>
            <person name="Moolhuijzen P."/>
            <person name="Goolsby J.A."/>
            <person name="Tidwell J."/>
            <person name="Bellgard S.E."/>
            <person name="Bellgard M.I."/>
        </authorList>
    </citation>
    <scope>NUCLEOTIDE SEQUENCE</scope>
    <source>
        <tissue evidence="2">Shoot tissue taken approximately 20 cm above the soil surface</tissue>
    </source>
</reference>
<organism evidence="2">
    <name type="scientific">Arundo donax</name>
    <name type="common">Giant reed</name>
    <name type="synonym">Donax arundinaceus</name>
    <dbReference type="NCBI Taxonomy" id="35708"/>
    <lineage>
        <taxon>Eukaryota</taxon>
        <taxon>Viridiplantae</taxon>
        <taxon>Streptophyta</taxon>
        <taxon>Embryophyta</taxon>
        <taxon>Tracheophyta</taxon>
        <taxon>Spermatophyta</taxon>
        <taxon>Magnoliopsida</taxon>
        <taxon>Liliopsida</taxon>
        <taxon>Poales</taxon>
        <taxon>Poaceae</taxon>
        <taxon>PACMAD clade</taxon>
        <taxon>Arundinoideae</taxon>
        <taxon>Arundineae</taxon>
        <taxon>Arundo</taxon>
    </lineage>
</organism>
<dbReference type="AlphaFoldDB" id="A0A0A9CIL8"/>
<reference evidence="2" key="1">
    <citation type="submission" date="2014-09" db="EMBL/GenBank/DDBJ databases">
        <authorList>
            <person name="Magalhaes I.L.F."/>
            <person name="Oliveira U."/>
            <person name="Santos F.R."/>
            <person name="Vidigal T.H.D.A."/>
            <person name="Brescovit A.D."/>
            <person name="Santos A.J."/>
        </authorList>
    </citation>
    <scope>NUCLEOTIDE SEQUENCE</scope>
    <source>
        <tissue evidence="2">Shoot tissue taken approximately 20 cm above the soil surface</tissue>
    </source>
</reference>
<sequence>MDIRGVALAMLERTTILGPGSRPSGPGNGLMCLPLSSGRNYKQ</sequence>
<evidence type="ECO:0000256" key="1">
    <source>
        <dbReference type="SAM" id="MobiDB-lite"/>
    </source>
</evidence>
<name>A0A0A9CIL8_ARUDO</name>